<name>A0A5C2S5S3_9APHY</name>
<dbReference type="Proteomes" id="UP000313359">
    <property type="component" value="Unassembled WGS sequence"/>
</dbReference>
<dbReference type="EMBL" id="ML122274">
    <property type="protein sequence ID" value="RPD58558.1"/>
    <property type="molecule type" value="Genomic_DNA"/>
</dbReference>
<dbReference type="OrthoDB" id="2752332at2759"/>
<dbReference type="AlphaFoldDB" id="A0A5C2S5S3"/>
<organism evidence="1 2">
    <name type="scientific">Lentinus tigrinus ALCF2SS1-6</name>
    <dbReference type="NCBI Taxonomy" id="1328759"/>
    <lineage>
        <taxon>Eukaryota</taxon>
        <taxon>Fungi</taxon>
        <taxon>Dikarya</taxon>
        <taxon>Basidiomycota</taxon>
        <taxon>Agaricomycotina</taxon>
        <taxon>Agaricomycetes</taxon>
        <taxon>Polyporales</taxon>
        <taxon>Polyporaceae</taxon>
        <taxon>Lentinus</taxon>
    </lineage>
</organism>
<proteinExistence type="predicted"/>
<gene>
    <name evidence="1" type="ORF">L227DRAFT_576943</name>
</gene>
<evidence type="ECO:0000313" key="1">
    <source>
        <dbReference type="EMBL" id="RPD58558.1"/>
    </source>
</evidence>
<dbReference type="STRING" id="1328759.A0A5C2S5S3"/>
<reference evidence="1" key="1">
    <citation type="journal article" date="2018" name="Genome Biol. Evol.">
        <title>Genomics and development of Lentinus tigrinus, a white-rot wood-decaying mushroom with dimorphic fruiting bodies.</title>
        <authorList>
            <person name="Wu B."/>
            <person name="Xu Z."/>
            <person name="Knudson A."/>
            <person name="Carlson A."/>
            <person name="Chen N."/>
            <person name="Kovaka S."/>
            <person name="LaButti K."/>
            <person name="Lipzen A."/>
            <person name="Pennachio C."/>
            <person name="Riley R."/>
            <person name="Schakwitz W."/>
            <person name="Umezawa K."/>
            <person name="Ohm R.A."/>
            <person name="Grigoriev I.V."/>
            <person name="Nagy L.G."/>
            <person name="Gibbons J."/>
            <person name="Hibbett D."/>
        </authorList>
    </citation>
    <scope>NUCLEOTIDE SEQUENCE [LARGE SCALE GENOMIC DNA]</scope>
    <source>
        <strain evidence="1">ALCF2SS1-6</strain>
    </source>
</reference>
<keyword evidence="2" id="KW-1185">Reference proteome</keyword>
<accession>A0A5C2S5S3</accession>
<evidence type="ECO:0008006" key="3">
    <source>
        <dbReference type="Google" id="ProtNLM"/>
    </source>
</evidence>
<sequence>MTTNVSTSERTKLFWPEDGTIILLAGQVKFRVYRGVLTEHSPLFAEMLSLPQPAELHDAQYSSQ</sequence>
<protein>
    <recommendedName>
        <fullName evidence="3">BTB domain-containing protein</fullName>
    </recommendedName>
</protein>
<evidence type="ECO:0000313" key="2">
    <source>
        <dbReference type="Proteomes" id="UP000313359"/>
    </source>
</evidence>